<feature type="compositionally biased region" description="Basic and acidic residues" evidence="1">
    <location>
        <begin position="79"/>
        <end position="89"/>
    </location>
</feature>
<reference evidence="3 4" key="1">
    <citation type="submission" date="2017-06" db="EMBL/GenBank/DDBJ databases">
        <authorList>
            <person name="Kim H.J."/>
            <person name="Triplett B.A."/>
        </authorList>
    </citation>
    <scope>NUCLEOTIDE SEQUENCE [LARGE SCALE GENOMIC DNA]</scope>
    <source>
        <strain evidence="3 4">CGMCC 4.1858</strain>
    </source>
</reference>
<gene>
    <name evidence="3" type="ORF">SAMN05216252_105265</name>
</gene>
<feature type="region of interest" description="Disordered" evidence="1">
    <location>
        <begin position="64"/>
        <end position="89"/>
    </location>
</feature>
<proteinExistence type="predicted"/>
<accession>A0A239E174</accession>
<evidence type="ECO:0000256" key="1">
    <source>
        <dbReference type="SAM" id="MobiDB-lite"/>
    </source>
</evidence>
<organism evidence="3 4">
    <name type="scientific">Actinacidiphila glaucinigra</name>
    <dbReference type="NCBI Taxonomy" id="235986"/>
    <lineage>
        <taxon>Bacteria</taxon>
        <taxon>Bacillati</taxon>
        <taxon>Actinomycetota</taxon>
        <taxon>Actinomycetes</taxon>
        <taxon>Kitasatosporales</taxon>
        <taxon>Streptomycetaceae</taxon>
        <taxon>Actinacidiphila</taxon>
    </lineage>
</organism>
<evidence type="ECO:0000256" key="2">
    <source>
        <dbReference type="SAM" id="Phobius"/>
    </source>
</evidence>
<keyword evidence="2" id="KW-0812">Transmembrane</keyword>
<dbReference type="RefSeq" id="WP_143681557.1">
    <property type="nucleotide sequence ID" value="NZ_CP108152.1"/>
</dbReference>
<dbReference type="Proteomes" id="UP000198280">
    <property type="component" value="Unassembled WGS sequence"/>
</dbReference>
<dbReference type="EMBL" id="FZOF01000005">
    <property type="protein sequence ID" value="SNS38357.1"/>
    <property type="molecule type" value="Genomic_DNA"/>
</dbReference>
<keyword evidence="2" id="KW-1133">Transmembrane helix</keyword>
<sequence>MDLKIRRLVFGAGMLGVVLGAVVGAISAGTFYSVVVGALLCAAAGVVAVLYWGEHGGARRRRARWAQRPEQIPHPRRFGRLDGPDAFRY</sequence>
<evidence type="ECO:0000313" key="3">
    <source>
        <dbReference type="EMBL" id="SNS38357.1"/>
    </source>
</evidence>
<name>A0A239E174_9ACTN</name>
<feature type="transmembrane region" description="Helical" evidence="2">
    <location>
        <begin position="34"/>
        <end position="52"/>
    </location>
</feature>
<dbReference type="GeneID" id="95784206"/>
<evidence type="ECO:0000313" key="4">
    <source>
        <dbReference type="Proteomes" id="UP000198280"/>
    </source>
</evidence>
<dbReference type="AlphaFoldDB" id="A0A239E174"/>
<keyword evidence="2" id="KW-0472">Membrane</keyword>
<protein>
    <submittedName>
        <fullName evidence="3">Uncharacterized protein</fullName>
    </submittedName>
</protein>
<keyword evidence="4" id="KW-1185">Reference proteome</keyword>